<gene>
    <name evidence="4" type="ORF">ENH89_23770</name>
</gene>
<name>A0A9C9NJZ7_9HYPH</name>
<feature type="domain" description="Outer membrane protein beta-barrel" evidence="3">
    <location>
        <begin position="29"/>
        <end position="278"/>
    </location>
</feature>
<sequence length="306" mass="32680">MIAMNSRLVTTVAVVGALSLLAATANAADVIEEPPVYIPPAPVEEVSTAGWYLRGDVGYVFESETSGKYGYLRGGYGGGDFVQYYHYDNIETDSAFMVGGGLGYRFNAFARMDLTADYFTADLTGSSNCVDVPGSYCSYADSSEIDVWTVMANAYVDLGTYGRFTPYVGGGAGVANVSYGTMNNKFECSGGFTATNCGQTFTHEGMSEWRFAYSLMAGASIDITQNLKFDAGYKYTRIAEGEAFGWDAQDIANGASGVQGYDHGYDLHAVRAGLRYEFGGGGFGKGKGKAPVYAPDPVYAQDVVFK</sequence>
<reference evidence="4" key="1">
    <citation type="journal article" date="2020" name="mSystems">
        <title>Genome- and Community-Level Interaction Insights into Carbon Utilization and Element Cycling Functions of Hydrothermarchaeota in Hydrothermal Sediment.</title>
        <authorList>
            <person name="Zhou Z."/>
            <person name="Liu Y."/>
            <person name="Xu W."/>
            <person name="Pan J."/>
            <person name="Luo Z.H."/>
            <person name="Li M."/>
        </authorList>
    </citation>
    <scope>NUCLEOTIDE SEQUENCE</scope>
    <source>
        <strain evidence="4">HyVt-347</strain>
    </source>
</reference>
<dbReference type="SUPFAM" id="SSF56925">
    <property type="entry name" value="OMPA-like"/>
    <property type="match status" value="1"/>
</dbReference>
<dbReference type="Gene3D" id="2.40.160.20">
    <property type="match status" value="1"/>
</dbReference>
<protein>
    <submittedName>
        <fullName evidence="4">Porin family protein</fullName>
    </submittedName>
</protein>
<evidence type="ECO:0000256" key="1">
    <source>
        <dbReference type="ARBA" id="ARBA00022729"/>
    </source>
</evidence>
<evidence type="ECO:0000256" key="2">
    <source>
        <dbReference type="SAM" id="SignalP"/>
    </source>
</evidence>
<dbReference type="InterPro" id="IPR027385">
    <property type="entry name" value="Beta-barrel_OMP"/>
</dbReference>
<accession>A0A9C9NJZ7</accession>
<dbReference type="Pfam" id="PF13505">
    <property type="entry name" value="OMP_b-brl"/>
    <property type="match status" value="1"/>
</dbReference>
<feature type="chain" id="PRO_5038449417" evidence="2">
    <location>
        <begin position="28"/>
        <end position="306"/>
    </location>
</feature>
<evidence type="ECO:0000259" key="3">
    <source>
        <dbReference type="Pfam" id="PF13505"/>
    </source>
</evidence>
<proteinExistence type="predicted"/>
<keyword evidence="1 2" id="KW-0732">Signal</keyword>
<dbReference type="Proteomes" id="UP000885680">
    <property type="component" value="Unassembled WGS sequence"/>
</dbReference>
<evidence type="ECO:0000313" key="4">
    <source>
        <dbReference type="EMBL" id="HEU03276.1"/>
    </source>
</evidence>
<feature type="signal peptide" evidence="2">
    <location>
        <begin position="1"/>
        <end position="27"/>
    </location>
</feature>
<dbReference type="EMBL" id="DRGN01000338">
    <property type="protein sequence ID" value="HEU03276.1"/>
    <property type="molecule type" value="Genomic_DNA"/>
</dbReference>
<comment type="caution">
    <text evidence="4">The sequence shown here is derived from an EMBL/GenBank/DDBJ whole genome shotgun (WGS) entry which is preliminary data.</text>
</comment>
<evidence type="ECO:0000313" key="5">
    <source>
        <dbReference type="Proteomes" id="UP000885680"/>
    </source>
</evidence>
<dbReference type="AlphaFoldDB" id="A0A9C9NJZ7"/>
<organism evidence="4 5">
    <name type="scientific">Aurantimonas coralicida</name>
    <dbReference type="NCBI Taxonomy" id="182270"/>
    <lineage>
        <taxon>Bacteria</taxon>
        <taxon>Pseudomonadati</taxon>
        <taxon>Pseudomonadota</taxon>
        <taxon>Alphaproteobacteria</taxon>
        <taxon>Hyphomicrobiales</taxon>
        <taxon>Aurantimonadaceae</taxon>
        <taxon>Aurantimonas</taxon>
    </lineage>
</organism>
<dbReference type="InterPro" id="IPR011250">
    <property type="entry name" value="OMP/PagP_B-barrel"/>
</dbReference>